<proteinExistence type="predicted"/>
<keyword evidence="4" id="KW-1185">Reference proteome</keyword>
<dbReference type="Gene3D" id="3.40.190.10">
    <property type="entry name" value="Periplasmic binding protein-like II"/>
    <property type="match status" value="2"/>
</dbReference>
<reference evidence="3" key="2">
    <citation type="journal article" date="2023" name="Front. Microbiol.">
        <title>Ralstonia chuxiongensis sp. nov., Ralstonia mojiangensis sp. nov., and Ralstonia soli sp. nov., isolated from tobacco fields, are three novel species in the family Burkholderiaceae.</title>
        <authorList>
            <person name="Lu C.H."/>
            <person name="Zhang Y.Y."/>
            <person name="Jiang N."/>
            <person name="Chen W."/>
            <person name="Shao X."/>
            <person name="Zhao Z.M."/>
            <person name="Lu W.L."/>
            <person name="Hu X."/>
            <person name="Xi Y.X."/>
            <person name="Zou S.Y."/>
            <person name="Wei Q.J."/>
            <person name="Lin Z.L."/>
            <person name="Gong L."/>
            <person name="Gai X.T."/>
            <person name="Zhang L.Q."/>
            <person name="Li J.Y."/>
            <person name="Jin Y."/>
            <person name="Xia Z.Y."/>
        </authorList>
    </citation>
    <scope>NUCLEOTIDE SEQUENCE</scope>
    <source>
        <strain evidence="3">21MJYT02-11</strain>
    </source>
</reference>
<comment type="caution">
    <text evidence="3">The sequence shown here is derived from an EMBL/GenBank/DDBJ whole genome shotgun (WGS) entry which is preliminary data.</text>
</comment>
<gene>
    <name evidence="3" type="ORF">NG900_24840</name>
</gene>
<dbReference type="RefSeq" id="WP_252684765.1">
    <property type="nucleotide sequence ID" value="NZ_JAMXHT010000011.1"/>
</dbReference>
<reference evidence="3" key="1">
    <citation type="submission" date="2022-06" db="EMBL/GenBank/DDBJ databases">
        <authorList>
            <person name="Lu C.-H."/>
        </authorList>
    </citation>
    <scope>NUCLEOTIDE SEQUENCE</scope>
    <source>
        <strain evidence="3">21MJYT02-11</strain>
    </source>
</reference>
<name>A0ABT1AT96_9RALS</name>
<dbReference type="Pfam" id="PF13416">
    <property type="entry name" value="SBP_bac_8"/>
    <property type="match status" value="1"/>
</dbReference>
<feature type="signal peptide" evidence="2">
    <location>
        <begin position="1"/>
        <end position="33"/>
    </location>
</feature>
<keyword evidence="1 2" id="KW-0732">Signal</keyword>
<protein>
    <submittedName>
        <fullName evidence="3">ABC transporter substrate-binding protein</fullName>
    </submittedName>
</protein>
<feature type="chain" id="PRO_5045130724" evidence="2">
    <location>
        <begin position="34"/>
        <end position="372"/>
    </location>
</feature>
<evidence type="ECO:0000313" key="4">
    <source>
        <dbReference type="Proteomes" id="UP001162811"/>
    </source>
</evidence>
<dbReference type="Proteomes" id="UP001162811">
    <property type="component" value="Unassembled WGS sequence"/>
</dbReference>
<dbReference type="EMBL" id="JAMXHT010000011">
    <property type="protein sequence ID" value="MCO5401441.1"/>
    <property type="molecule type" value="Genomic_DNA"/>
</dbReference>
<sequence length="372" mass="40703">MLRGPFVPRFVPAHAALASIATAALTLSTAAFAQVPAGYPANYADTVAAAKKEGKVVVYATTDTKAADPLIKDFESLYPGVKVEYNDMNSSELYNRFISEQAAGGASADMMWNSSMDSQLKLAQSYALKYDSPEVPNLPKWAVYKGLAYGTTYEPAVFLYNKRLVKDSEVPQTHADLAKLVGSQGDRFKNKVTTYDIEKSAVGFMMAVQDNQDSPQYFDFIKAVGPNLVLQSSTGTMMERVASGENLIAYNILGSYAMARAKKDPSIGIVYPKDYTLVVSRVAMIAKKAQHPNAAKLWLDYILSKRGQDILANKSDLHSLREDVTGEATAAGLKKILGNTIKPIPVDDSILTFLEPKKRLDFIKQWRTAAGR</sequence>
<evidence type="ECO:0000256" key="1">
    <source>
        <dbReference type="ARBA" id="ARBA00022729"/>
    </source>
</evidence>
<dbReference type="PANTHER" id="PTHR30006">
    <property type="entry name" value="THIAMINE-BINDING PERIPLASMIC PROTEIN-RELATED"/>
    <property type="match status" value="1"/>
</dbReference>
<organism evidence="3 4">
    <name type="scientific">Ralstonia soli</name>
    <dbReference type="NCBI Taxonomy" id="2953896"/>
    <lineage>
        <taxon>Bacteria</taxon>
        <taxon>Pseudomonadati</taxon>
        <taxon>Pseudomonadota</taxon>
        <taxon>Betaproteobacteria</taxon>
        <taxon>Burkholderiales</taxon>
        <taxon>Burkholderiaceae</taxon>
        <taxon>Ralstonia</taxon>
    </lineage>
</organism>
<evidence type="ECO:0000313" key="3">
    <source>
        <dbReference type="EMBL" id="MCO5401441.1"/>
    </source>
</evidence>
<dbReference type="PANTHER" id="PTHR30006:SF25">
    <property type="entry name" value="PHOSPHOGLYCERATE TRANSPORT REGULATORY PROTEIN PGTC"/>
    <property type="match status" value="1"/>
</dbReference>
<accession>A0ABT1AT96</accession>
<dbReference type="InterPro" id="IPR006059">
    <property type="entry name" value="SBP"/>
</dbReference>
<evidence type="ECO:0000256" key="2">
    <source>
        <dbReference type="SAM" id="SignalP"/>
    </source>
</evidence>
<dbReference type="SUPFAM" id="SSF53850">
    <property type="entry name" value="Periplasmic binding protein-like II"/>
    <property type="match status" value="1"/>
</dbReference>